<organism evidence="2 3">
    <name type="scientific">Diploscapter pachys</name>
    <dbReference type="NCBI Taxonomy" id="2018661"/>
    <lineage>
        <taxon>Eukaryota</taxon>
        <taxon>Metazoa</taxon>
        <taxon>Ecdysozoa</taxon>
        <taxon>Nematoda</taxon>
        <taxon>Chromadorea</taxon>
        <taxon>Rhabditida</taxon>
        <taxon>Rhabditina</taxon>
        <taxon>Rhabditomorpha</taxon>
        <taxon>Rhabditoidea</taxon>
        <taxon>Rhabditidae</taxon>
        <taxon>Diploscapter</taxon>
    </lineage>
</organism>
<name>A0A2A2JWR9_9BILA</name>
<reference evidence="2 3" key="1">
    <citation type="journal article" date="2017" name="Curr. Biol.">
        <title>Genome architecture and evolution of a unichromosomal asexual nematode.</title>
        <authorList>
            <person name="Fradin H."/>
            <person name="Zegar C."/>
            <person name="Gutwein M."/>
            <person name="Lucas J."/>
            <person name="Kovtun M."/>
            <person name="Corcoran D."/>
            <person name="Baugh L.R."/>
            <person name="Kiontke K."/>
            <person name="Gunsalus K."/>
            <person name="Fitch D.H."/>
            <person name="Piano F."/>
        </authorList>
    </citation>
    <scope>NUCLEOTIDE SEQUENCE [LARGE SCALE GENOMIC DNA]</scope>
    <source>
        <strain evidence="2">PF1309</strain>
    </source>
</reference>
<feature type="region of interest" description="Disordered" evidence="1">
    <location>
        <begin position="45"/>
        <end position="76"/>
    </location>
</feature>
<evidence type="ECO:0000313" key="3">
    <source>
        <dbReference type="Proteomes" id="UP000218231"/>
    </source>
</evidence>
<protein>
    <submittedName>
        <fullName evidence="2">Uncharacterized protein</fullName>
    </submittedName>
</protein>
<gene>
    <name evidence="2" type="ORF">WR25_05443</name>
</gene>
<dbReference type="AlphaFoldDB" id="A0A2A2JWR9"/>
<proteinExistence type="predicted"/>
<comment type="caution">
    <text evidence="2">The sequence shown here is derived from an EMBL/GenBank/DDBJ whole genome shotgun (WGS) entry which is preliminary data.</text>
</comment>
<dbReference type="Proteomes" id="UP000218231">
    <property type="component" value="Unassembled WGS sequence"/>
</dbReference>
<accession>A0A2A2JWR9</accession>
<dbReference type="EMBL" id="LIAE01010154">
    <property type="protein sequence ID" value="PAV66124.1"/>
    <property type="molecule type" value="Genomic_DNA"/>
</dbReference>
<evidence type="ECO:0000256" key="1">
    <source>
        <dbReference type="SAM" id="MobiDB-lite"/>
    </source>
</evidence>
<keyword evidence="3" id="KW-1185">Reference proteome</keyword>
<evidence type="ECO:0000313" key="2">
    <source>
        <dbReference type="EMBL" id="PAV66124.1"/>
    </source>
</evidence>
<sequence>MTAATAVTPRVPGPAAACCQCWPASTSSGKAMTSAQHACRSRRGIGTVMTDPPRPQGRMSCRARRGPTGGWPGPIRRRVRAPFATALLQPEDGAPSAGTPKQRCHPACPCQVTRPLCHRPRAKPGIASADGVLTISASDRVASSALSITAMDAARLPFIVVTSRWFASLYRQPASGRPRSAGMSVSRHPAACASVRTTCEFIAWPIRGQGSLSFMMFPDDGVGAPAWSGLPPVGLELAKGVADQGMGLVGGKRRHPFAKAERRQSPGSSKENMNMRRAGAAGPVGGMLDQQCGDLERIDDPPAGEGADQLILLMQSRGWEGEGQIGEQRLGLDRQFCVDRLHQDTRVGQPVIGPRRQQHLGACGGQRPWRRVGWRTNGQFGSGKSRRAVQVAAKAGAQAAIHDTGRIAIGVIAGQYQPAMRLEGGEATARQNDIDRHRQQVTAGQAAAHQHDVDRLIGREPFDLAAEHGCGDTGQRHDDRLGVVQNAVGGHTAARNQDGHLGLAEPGGDIVKKHVRERVHGGSQEIHCGSEA</sequence>